<organism evidence="1 2">
    <name type="scientific">Lojkania enalia</name>
    <dbReference type="NCBI Taxonomy" id="147567"/>
    <lineage>
        <taxon>Eukaryota</taxon>
        <taxon>Fungi</taxon>
        <taxon>Dikarya</taxon>
        <taxon>Ascomycota</taxon>
        <taxon>Pezizomycotina</taxon>
        <taxon>Dothideomycetes</taxon>
        <taxon>Pleosporomycetidae</taxon>
        <taxon>Pleosporales</taxon>
        <taxon>Pleosporales incertae sedis</taxon>
        <taxon>Lojkania</taxon>
    </lineage>
</organism>
<dbReference type="AlphaFoldDB" id="A0A9P4K6E2"/>
<reference evidence="2" key="1">
    <citation type="journal article" date="2020" name="Stud. Mycol.">
        <title>101 Dothideomycetes genomes: A test case for predicting lifestyles and emergence of pathogens.</title>
        <authorList>
            <person name="Haridas S."/>
            <person name="Albert R."/>
            <person name="Binder M."/>
            <person name="Bloem J."/>
            <person name="LaButti K."/>
            <person name="Salamov A."/>
            <person name="Andreopoulos B."/>
            <person name="Baker S."/>
            <person name="Barry K."/>
            <person name="Bills G."/>
            <person name="Bluhm B."/>
            <person name="Cannon C."/>
            <person name="Castanera R."/>
            <person name="Culley D."/>
            <person name="Daum C."/>
            <person name="Ezra D."/>
            <person name="Gonzalez J."/>
            <person name="Henrissat B."/>
            <person name="Kuo A."/>
            <person name="Liang C."/>
            <person name="Lipzen A."/>
            <person name="Lutzoni F."/>
            <person name="Magnuson J."/>
            <person name="Mondo S."/>
            <person name="Nolan M."/>
            <person name="Ohm R."/>
            <person name="Pangilinan J."/>
            <person name="Park H.-J."/>
            <person name="Ramirez L."/>
            <person name="Alfaro M."/>
            <person name="Sun H."/>
            <person name="Tritt A."/>
            <person name="Yoshinaga Y."/>
            <person name="Zwiers L.-H."/>
            <person name="Turgeon B."/>
            <person name="Goodwin S."/>
            <person name="Spatafora J."/>
            <person name="Crous P."/>
            <person name="Grigoriev I."/>
        </authorList>
    </citation>
    <scope>NUCLEOTIDE SEQUENCE [LARGE SCALE GENOMIC DNA]</scope>
    <source>
        <strain evidence="2">CBS 304.66</strain>
    </source>
</reference>
<sequence length="279" mass="31318">MFKPSPILQKRIPKRLRRYRSPAYLILQSALRSVHPSAKHINGNASETLGVESKGWNYLFAEKPVAHVPISITARQVFVKRTPNDSGRQRDKNLLCIFQTITSKPFTHLSARHHWSPCLHTSLKENESSLPLREWNHSIYTFNKSLSRSLPATSMTALSLLKAYLNAVPRGSEAVLGPLSSHRYIHRSRSSFRAFLSDNSRADKCIICPSLMGKISRGSRSSFKIQYRRLCDAGPNVIWKHWGAGRPDSYLEAISQMAATPADVQDSIVGGTEIDTPNL</sequence>
<evidence type="ECO:0000313" key="2">
    <source>
        <dbReference type="Proteomes" id="UP000800093"/>
    </source>
</evidence>
<dbReference type="EMBL" id="ML986640">
    <property type="protein sequence ID" value="KAF2262460.1"/>
    <property type="molecule type" value="Genomic_DNA"/>
</dbReference>
<keyword evidence="2" id="KW-1185">Reference proteome</keyword>
<accession>A0A9P4K6E2</accession>
<gene>
    <name evidence="1" type="ORF">CC78DRAFT_618516</name>
</gene>
<protein>
    <submittedName>
        <fullName evidence="1">Uncharacterized protein</fullName>
    </submittedName>
</protein>
<comment type="caution">
    <text evidence="1">The sequence shown here is derived from an EMBL/GenBank/DDBJ whole genome shotgun (WGS) entry which is preliminary data.</text>
</comment>
<name>A0A9P4K6E2_9PLEO</name>
<dbReference type="Proteomes" id="UP000800093">
    <property type="component" value="Unassembled WGS sequence"/>
</dbReference>
<evidence type="ECO:0000313" key="1">
    <source>
        <dbReference type="EMBL" id="KAF2262460.1"/>
    </source>
</evidence>
<dbReference type="OrthoDB" id="3881729at2759"/>
<proteinExistence type="predicted"/>